<organism evidence="2 3">
    <name type="scientific">Cryobacterium frigoriphilum</name>
    <dbReference type="NCBI Taxonomy" id="1259150"/>
    <lineage>
        <taxon>Bacteria</taxon>
        <taxon>Bacillati</taxon>
        <taxon>Actinomycetota</taxon>
        <taxon>Actinomycetes</taxon>
        <taxon>Micrococcales</taxon>
        <taxon>Microbacteriaceae</taxon>
        <taxon>Cryobacterium</taxon>
    </lineage>
</organism>
<dbReference type="Proteomes" id="UP000297447">
    <property type="component" value="Unassembled WGS sequence"/>
</dbReference>
<dbReference type="InterPro" id="IPR027417">
    <property type="entry name" value="P-loop_NTPase"/>
</dbReference>
<gene>
    <name evidence="2" type="ORF">E3T55_18760</name>
</gene>
<evidence type="ECO:0000313" key="2">
    <source>
        <dbReference type="EMBL" id="TFD45378.1"/>
    </source>
</evidence>
<dbReference type="AlphaFoldDB" id="A0A4V3IQI7"/>
<name>A0A4V3IQI7_9MICO</name>
<dbReference type="EMBL" id="SOHE01000085">
    <property type="protein sequence ID" value="TFD45378.1"/>
    <property type="molecule type" value="Genomic_DNA"/>
</dbReference>
<proteinExistence type="predicted"/>
<evidence type="ECO:0000256" key="1">
    <source>
        <dbReference type="SAM" id="Coils"/>
    </source>
</evidence>
<sequence>MKKLRIKLENCYGIRRLNAELDFSRKRAIAIYAPNGVMKSSLARTFADHSAGQESHDRIFPLRATTREIRDQSGAEIPSGNVVVIQSYDEQVGPTETTSTLLVNKDLRDEYEQIQSVIEVAKANLVAALGKQSGSRKDVAKEISRTFTDDEASFFLALSHIRNDLRLQEDLPFADLPYDRIFDDKVVALLETAGFRSALGEYISRYNELLDSSTYFSRQTFNYYNAANVTKNLADNGFFRAHHSVLLNSETPMEVVSQAELQKLIDTEKAKISGDDKLRKKLADVEKQINKNVTFRDFHAYLSNHEDILPLLENVGSFRQTVWKSYIKKHSELLEVALAEYEKAEERKRQIEGAARGQQTQWEKVISIFNDRFFVPFRLKAENREEVVLGREPLLRLGFDFEDRGEIADVDKGALLEVLSTGEKKALYILNVLFEIETRKGSENHTLFVIDDLADSFDYKNKYAIIQYLKEISSEPKFRQIILTHNFDFFRTIESRFVGYGNCLMAQKSEAAVRLVQAAGIKNPFITDWKGNFFESPMKRIASIPFLRNILEYTKGEEDPGYQLLTSLLHWKVGTSAIAQESLDDLFASTFGVTGIWKDPDEFVVDEIFRQATICLVAETGVNFENKIVMSIAIRLTAERYMVEQIADPSFTDHIAVNQTAALLKRYRQSNPANVLTIRTLEGVMLMTPENIHVNSFMYEPILDMSDEHLRRLYLDVEGLALGEEPSQHWHEVVQG</sequence>
<keyword evidence="1" id="KW-0175">Coiled coil</keyword>
<reference evidence="2 3" key="1">
    <citation type="submission" date="2019-03" db="EMBL/GenBank/DDBJ databases">
        <title>Genomics of glacier-inhabiting Cryobacterium strains.</title>
        <authorList>
            <person name="Liu Q."/>
            <person name="Xin Y.-H."/>
        </authorList>
    </citation>
    <scope>NUCLEOTIDE SEQUENCE [LARGE SCALE GENOMIC DNA]</scope>
    <source>
        <strain evidence="2 3">Hh14</strain>
    </source>
</reference>
<comment type="caution">
    <text evidence="2">The sequence shown here is derived from an EMBL/GenBank/DDBJ whole genome shotgun (WGS) entry which is preliminary data.</text>
</comment>
<evidence type="ECO:0000313" key="3">
    <source>
        <dbReference type="Proteomes" id="UP000297447"/>
    </source>
</evidence>
<protein>
    <submittedName>
        <fullName evidence="2">Phage infection protein</fullName>
    </submittedName>
</protein>
<accession>A0A4V3IQI7</accession>
<keyword evidence="3" id="KW-1185">Reference proteome</keyword>
<dbReference type="SUPFAM" id="SSF52540">
    <property type="entry name" value="P-loop containing nucleoside triphosphate hydrolases"/>
    <property type="match status" value="1"/>
</dbReference>
<dbReference type="Gene3D" id="3.40.50.300">
    <property type="entry name" value="P-loop containing nucleotide triphosphate hydrolases"/>
    <property type="match status" value="1"/>
</dbReference>
<feature type="coiled-coil region" evidence="1">
    <location>
        <begin position="327"/>
        <end position="361"/>
    </location>
</feature>
<dbReference type="OrthoDB" id="4770574at2"/>